<dbReference type="InterPro" id="IPR010861">
    <property type="entry name" value="DUF1492"/>
</dbReference>
<dbReference type="EMBL" id="RJOA01000003">
    <property type="protein sequence ID" value="RSI99603.1"/>
    <property type="molecule type" value="Genomic_DNA"/>
</dbReference>
<organism evidence="1 2">
    <name type="scientific">Streptococcus mitis</name>
    <dbReference type="NCBI Taxonomy" id="28037"/>
    <lineage>
        <taxon>Bacteria</taxon>
        <taxon>Bacillati</taxon>
        <taxon>Bacillota</taxon>
        <taxon>Bacilli</taxon>
        <taxon>Lactobacillales</taxon>
        <taxon>Streptococcaceae</taxon>
        <taxon>Streptococcus</taxon>
        <taxon>Streptococcus mitis group</taxon>
    </lineage>
</organism>
<dbReference type="Pfam" id="PF07374">
    <property type="entry name" value="DUF1492"/>
    <property type="match status" value="1"/>
</dbReference>
<sequence length="141" mass="16161">MSKAKAILKDLRNLDLYIASLIRRRDKVEASLLSSQKYSVDKVSGGIKKKQDDIYVELLTAKNEIEQKTAEAIRKQRELQGLIDSLDNTDSQAILSLVYIDKMTRWQVMDELNCSESTYFRLLRIATKELDAVTAFDSKLQ</sequence>
<evidence type="ECO:0008006" key="3">
    <source>
        <dbReference type="Google" id="ProtNLM"/>
    </source>
</evidence>
<comment type="caution">
    <text evidence="1">The sequence shown here is derived from an EMBL/GenBank/DDBJ whole genome shotgun (WGS) entry which is preliminary data.</text>
</comment>
<name>A0A428DUN7_STRMT</name>
<accession>A0A428DUN7</accession>
<protein>
    <recommendedName>
        <fullName evidence="3">DUF1492 domain-containing protein</fullName>
    </recommendedName>
</protein>
<evidence type="ECO:0000313" key="1">
    <source>
        <dbReference type="EMBL" id="RSI99603.1"/>
    </source>
</evidence>
<dbReference type="AlphaFoldDB" id="A0A428DUN7"/>
<reference evidence="1 2" key="1">
    <citation type="submission" date="2018-11" db="EMBL/GenBank/DDBJ databases">
        <title>Species Designations Belie Phenotypic and Genotypic Heterogeneity in Oral Streptococci.</title>
        <authorList>
            <person name="Velsko I."/>
        </authorList>
    </citation>
    <scope>NUCLEOTIDE SEQUENCE [LARGE SCALE GENOMIC DNA]</scope>
    <source>
        <strain evidence="1 2">BCC49</strain>
    </source>
</reference>
<dbReference type="RefSeq" id="WP_125410986.1">
    <property type="nucleotide sequence ID" value="NZ_RJOA01000003.1"/>
</dbReference>
<evidence type="ECO:0000313" key="2">
    <source>
        <dbReference type="Proteomes" id="UP000280535"/>
    </source>
</evidence>
<gene>
    <name evidence="1" type="ORF">D8843_02010</name>
</gene>
<proteinExistence type="predicted"/>
<dbReference type="Proteomes" id="UP000280535">
    <property type="component" value="Unassembled WGS sequence"/>
</dbReference>